<gene>
    <name evidence="1" type="ORF">JCM19274_3886</name>
</gene>
<evidence type="ECO:0000313" key="2">
    <source>
        <dbReference type="Proteomes" id="UP000029643"/>
    </source>
</evidence>
<organism evidence="1 2">
    <name type="scientific">Algibacter lectus</name>
    <dbReference type="NCBI Taxonomy" id="221126"/>
    <lineage>
        <taxon>Bacteria</taxon>
        <taxon>Pseudomonadati</taxon>
        <taxon>Bacteroidota</taxon>
        <taxon>Flavobacteriia</taxon>
        <taxon>Flavobacteriales</taxon>
        <taxon>Flavobacteriaceae</taxon>
        <taxon>Algibacter</taxon>
    </lineage>
</organism>
<dbReference type="Proteomes" id="UP000029643">
    <property type="component" value="Unassembled WGS sequence"/>
</dbReference>
<protein>
    <submittedName>
        <fullName evidence="1">Uncharacterized protein</fullName>
    </submittedName>
</protein>
<sequence length="143" mass="17126">MEFNGAKWNLYHSPKETIIRSVKVIDSLVYTGSFRGFGSWKRDRLGLLKYTSLSEALQVEFLEDEEVWNILRLEDWILFQSLDRIHIYDQVKKTYSVVDSKSKMSKLFKVGKRLYFQNVNKGLYQIENGLMFWFLMMLFFKII</sequence>
<dbReference type="EMBL" id="BBNU01000014">
    <property type="protein sequence ID" value="GAL81142.1"/>
    <property type="molecule type" value="Genomic_DNA"/>
</dbReference>
<name>A0A090X6E5_9FLAO</name>
<dbReference type="RefSeq" id="WP_052416277.1">
    <property type="nucleotide sequence ID" value="NZ_BBNU01000014.1"/>
</dbReference>
<evidence type="ECO:0000313" key="1">
    <source>
        <dbReference type="EMBL" id="GAL81142.1"/>
    </source>
</evidence>
<proteinExistence type="predicted"/>
<comment type="caution">
    <text evidence="1">The sequence shown here is derived from an EMBL/GenBank/DDBJ whole genome shotgun (WGS) entry which is preliminary data.</text>
</comment>
<dbReference type="AlphaFoldDB" id="A0A090X6E5"/>
<reference evidence="1 2" key="1">
    <citation type="journal article" date="2014" name="Genome Announc.">
        <title>Draft Genome Sequences of Marine Flavobacterium Algibacter lectus Strains SS8 and NR4.</title>
        <authorList>
            <person name="Takatani N."/>
            <person name="Nakanishi M."/>
            <person name="Meirelles P."/>
            <person name="Mino S."/>
            <person name="Suda W."/>
            <person name="Oshima K."/>
            <person name="Hattori M."/>
            <person name="Ohkuma M."/>
            <person name="Hosokawa M."/>
            <person name="Miyashita K."/>
            <person name="Thompson F.L."/>
            <person name="Niwa A."/>
            <person name="Sawabe T."/>
            <person name="Sawabe T."/>
        </authorList>
    </citation>
    <scope>NUCLEOTIDE SEQUENCE [LARGE SCALE GENOMIC DNA]</scope>
    <source>
        <strain evidence="2">JCM19274</strain>
    </source>
</reference>
<accession>A0A090X6E5</accession>